<reference evidence="2 3" key="1">
    <citation type="submission" date="2019-12" db="EMBL/GenBank/DDBJ databases">
        <title>Genomic-based taxomic classification of the family Erythrobacteraceae.</title>
        <authorList>
            <person name="Xu L."/>
        </authorList>
    </citation>
    <scope>NUCLEOTIDE SEQUENCE [LARGE SCALE GENOMIC DNA]</scope>
    <source>
        <strain evidence="2 3">MCCC 1K01500</strain>
    </source>
</reference>
<keyword evidence="3" id="KW-1185">Reference proteome</keyword>
<protein>
    <recommendedName>
        <fullName evidence="1">PilZ domain-containing protein</fullName>
    </recommendedName>
</protein>
<dbReference type="InterPro" id="IPR009875">
    <property type="entry name" value="PilZ_domain"/>
</dbReference>
<sequence length="135" mass="14730">MSTIEQRRAYRFPTDLEADCRMSGQAWSARLHNISTSGCMMACPEGGLPEGSMMRLRIRGLQVIDAEIVWRHRGHAGLRFMQPLQTNSLEHLGYHLPDGARPCLAGSHEPAGLNAALVKRMATGNGVPVPASPRA</sequence>
<dbReference type="EMBL" id="WTYM01000021">
    <property type="protein sequence ID" value="MXO58119.1"/>
    <property type="molecule type" value="Genomic_DNA"/>
</dbReference>
<dbReference type="AlphaFoldDB" id="A0A6I4SR95"/>
<dbReference type="OrthoDB" id="7508603at2"/>
<dbReference type="Proteomes" id="UP000433652">
    <property type="component" value="Unassembled WGS sequence"/>
</dbReference>
<dbReference type="SUPFAM" id="SSF141371">
    <property type="entry name" value="PilZ domain-like"/>
    <property type="match status" value="1"/>
</dbReference>
<comment type="caution">
    <text evidence="2">The sequence shown here is derived from an EMBL/GenBank/DDBJ whole genome shotgun (WGS) entry which is preliminary data.</text>
</comment>
<dbReference type="Pfam" id="PF07238">
    <property type="entry name" value="PilZ"/>
    <property type="match status" value="1"/>
</dbReference>
<evidence type="ECO:0000313" key="2">
    <source>
        <dbReference type="EMBL" id="MXO58119.1"/>
    </source>
</evidence>
<accession>A0A6I4SR95</accession>
<feature type="domain" description="PilZ" evidence="1">
    <location>
        <begin position="5"/>
        <end position="93"/>
    </location>
</feature>
<evidence type="ECO:0000259" key="1">
    <source>
        <dbReference type="Pfam" id="PF07238"/>
    </source>
</evidence>
<dbReference type="GO" id="GO:0035438">
    <property type="term" value="F:cyclic-di-GMP binding"/>
    <property type="evidence" value="ECO:0007669"/>
    <property type="project" value="InterPro"/>
</dbReference>
<dbReference type="Gene3D" id="2.40.10.220">
    <property type="entry name" value="predicted glycosyltransferase like domains"/>
    <property type="match status" value="1"/>
</dbReference>
<proteinExistence type="predicted"/>
<dbReference type="RefSeq" id="WP_159791395.1">
    <property type="nucleotide sequence ID" value="NZ_WTYM01000021.1"/>
</dbReference>
<organism evidence="2 3">
    <name type="scientific">Croceibacterium salegens</name>
    <dbReference type="NCBI Taxonomy" id="1737568"/>
    <lineage>
        <taxon>Bacteria</taxon>
        <taxon>Pseudomonadati</taxon>
        <taxon>Pseudomonadota</taxon>
        <taxon>Alphaproteobacteria</taxon>
        <taxon>Sphingomonadales</taxon>
        <taxon>Erythrobacteraceae</taxon>
        <taxon>Croceibacterium</taxon>
    </lineage>
</organism>
<evidence type="ECO:0000313" key="3">
    <source>
        <dbReference type="Proteomes" id="UP000433652"/>
    </source>
</evidence>
<name>A0A6I4SR95_9SPHN</name>
<gene>
    <name evidence="2" type="ORF">GRI89_00975</name>
</gene>